<dbReference type="RefSeq" id="WP_184011784.1">
    <property type="nucleotide sequence ID" value="NZ_JACIJS010000006.1"/>
</dbReference>
<evidence type="ECO:0000313" key="2">
    <source>
        <dbReference type="Proteomes" id="UP000553766"/>
    </source>
</evidence>
<protein>
    <submittedName>
        <fullName evidence="1">Uncharacterized protein</fullName>
    </submittedName>
</protein>
<evidence type="ECO:0000313" key="1">
    <source>
        <dbReference type="EMBL" id="MBB5516319.1"/>
    </source>
</evidence>
<proteinExistence type="predicted"/>
<reference evidence="1 2" key="1">
    <citation type="submission" date="2020-08" db="EMBL/GenBank/DDBJ databases">
        <title>Genomic Encyclopedia of Type Strains, Phase IV (KMG-IV): sequencing the most valuable type-strain genomes for metagenomic binning, comparative biology and taxonomic classification.</title>
        <authorList>
            <person name="Goeker M."/>
        </authorList>
    </citation>
    <scope>NUCLEOTIDE SEQUENCE [LARGE SCALE GENOMIC DNA]</scope>
    <source>
        <strain evidence="1 2">DSM 103377</strain>
    </source>
</reference>
<name>A0A840WMN5_9RHOB</name>
<dbReference type="Proteomes" id="UP000553766">
    <property type="component" value="Unassembled WGS sequence"/>
</dbReference>
<sequence length="84" mass="7749">MTNPMTHGAMGGGVGGFLPHAPGAGSNPFDFNFLGTGHGGSALASGQIGAGGASNGPLSFGLEMLSAGGGAPATPPAMPSGKPG</sequence>
<comment type="caution">
    <text evidence="1">The sequence shown here is derived from an EMBL/GenBank/DDBJ whole genome shotgun (WGS) entry which is preliminary data.</text>
</comment>
<keyword evidence="2" id="KW-1185">Reference proteome</keyword>
<organism evidence="1 2">
    <name type="scientific">Rubricella aquisinus</name>
    <dbReference type="NCBI Taxonomy" id="2028108"/>
    <lineage>
        <taxon>Bacteria</taxon>
        <taxon>Pseudomonadati</taxon>
        <taxon>Pseudomonadota</taxon>
        <taxon>Alphaproteobacteria</taxon>
        <taxon>Rhodobacterales</taxon>
        <taxon>Paracoccaceae</taxon>
        <taxon>Rubricella</taxon>
    </lineage>
</organism>
<dbReference type="EMBL" id="JACIJS010000006">
    <property type="protein sequence ID" value="MBB5516319.1"/>
    <property type="molecule type" value="Genomic_DNA"/>
</dbReference>
<accession>A0A840WMN5</accession>
<dbReference type="AlphaFoldDB" id="A0A840WMN5"/>
<gene>
    <name evidence="1" type="ORF">FHS89_002345</name>
</gene>